<dbReference type="RefSeq" id="WP_285666213.1">
    <property type="nucleotide sequence ID" value="NZ_BSTX01000004.1"/>
</dbReference>
<comment type="caution">
    <text evidence="2">The sequence shown here is derived from an EMBL/GenBank/DDBJ whole genome shotgun (WGS) entry which is preliminary data.</text>
</comment>
<dbReference type="AlphaFoldDB" id="A0A9W6SRC4"/>
<keyword evidence="3" id="KW-1185">Reference proteome</keyword>
<proteinExistence type="predicted"/>
<dbReference type="CDD" id="cd08946">
    <property type="entry name" value="SDR_e"/>
    <property type="match status" value="1"/>
</dbReference>
<dbReference type="Gene3D" id="3.40.50.720">
    <property type="entry name" value="NAD(P)-binding Rossmann-like Domain"/>
    <property type="match status" value="1"/>
</dbReference>
<reference evidence="2" key="1">
    <citation type="submission" date="2023-03" db="EMBL/GenBank/DDBJ databases">
        <title>Actinorhabdospora filicis NBRC 111898.</title>
        <authorList>
            <person name="Ichikawa N."/>
            <person name="Sato H."/>
            <person name="Tonouchi N."/>
        </authorList>
    </citation>
    <scope>NUCLEOTIDE SEQUENCE</scope>
    <source>
        <strain evidence="2">NBRC 111898</strain>
    </source>
</reference>
<dbReference type="Proteomes" id="UP001165079">
    <property type="component" value="Unassembled WGS sequence"/>
</dbReference>
<evidence type="ECO:0000313" key="3">
    <source>
        <dbReference type="Proteomes" id="UP001165079"/>
    </source>
</evidence>
<organism evidence="2 3">
    <name type="scientific">Actinorhabdospora filicis</name>
    <dbReference type="NCBI Taxonomy" id="1785913"/>
    <lineage>
        <taxon>Bacteria</taxon>
        <taxon>Bacillati</taxon>
        <taxon>Actinomycetota</taxon>
        <taxon>Actinomycetes</taxon>
        <taxon>Micromonosporales</taxon>
        <taxon>Micromonosporaceae</taxon>
        <taxon>Actinorhabdospora</taxon>
    </lineage>
</organism>
<dbReference type="PANTHER" id="PTHR43245:SF23">
    <property type="entry name" value="NAD(P)-BINDING DOMAIN-CONTAINING PROTEIN"/>
    <property type="match status" value="1"/>
</dbReference>
<gene>
    <name evidence="2" type="ORF">Afil01_57330</name>
</gene>
<sequence length="344" mass="37898">MRILLTGHEGYVGSALLPLLLTAGHDVIGLDPGWFRDCAFPPGATPPEVPTLRMDVRDVTFEHCAGFDAVVHLAALSNDPLGNLNPSVTYDINYHAAVRLARAAKTAGVPRFLFSSTCSMYGAGSAGWIDEGVSFAPVTPYGESKVLAERRIAALADDEFSPVFLRNTTAYGIAPKLRGDLLVNNLVAFALVAGRINVRGDPDAWRPLTHVSDIARAYAAVLGTRREIWHNRAYHVGVKTENHRLGDIARLIEETVGGRVGFTPDPYGDDQGYRVACDRIAADIPSFRPRWTLAEGVRELTEAYRSERLNLAEFEDRYLRIRRIRRLQADGLLDRRLRPGVVIA</sequence>
<dbReference type="InterPro" id="IPR001509">
    <property type="entry name" value="Epimerase_deHydtase"/>
</dbReference>
<dbReference type="InterPro" id="IPR050177">
    <property type="entry name" value="Lipid_A_modif_metabolic_enz"/>
</dbReference>
<accession>A0A9W6SRC4</accession>
<feature type="domain" description="NAD-dependent epimerase/dehydratase" evidence="1">
    <location>
        <begin position="3"/>
        <end position="237"/>
    </location>
</feature>
<dbReference type="Pfam" id="PF01370">
    <property type="entry name" value="Epimerase"/>
    <property type="match status" value="1"/>
</dbReference>
<dbReference type="SUPFAM" id="SSF51735">
    <property type="entry name" value="NAD(P)-binding Rossmann-fold domains"/>
    <property type="match status" value="1"/>
</dbReference>
<dbReference type="EMBL" id="BSTX01000004">
    <property type="protein sequence ID" value="GLZ80926.1"/>
    <property type="molecule type" value="Genomic_DNA"/>
</dbReference>
<dbReference type="PANTHER" id="PTHR43245">
    <property type="entry name" value="BIFUNCTIONAL POLYMYXIN RESISTANCE PROTEIN ARNA"/>
    <property type="match status" value="1"/>
</dbReference>
<evidence type="ECO:0000313" key="2">
    <source>
        <dbReference type="EMBL" id="GLZ80926.1"/>
    </source>
</evidence>
<evidence type="ECO:0000259" key="1">
    <source>
        <dbReference type="Pfam" id="PF01370"/>
    </source>
</evidence>
<name>A0A9W6SRC4_9ACTN</name>
<dbReference type="InterPro" id="IPR036291">
    <property type="entry name" value="NAD(P)-bd_dom_sf"/>
</dbReference>
<protein>
    <submittedName>
        <fullName evidence="2">NAD-dependent dehydratase</fullName>
    </submittedName>
</protein>